<dbReference type="AlphaFoldDB" id="G9P8E7"/>
<protein>
    <submittedName>
        <fullName evidence="2">Uncharacterized protein</fullName>
    </submittedName>
</protein>
<dbReference type="Proteomes" id="UP000005426">
    <property type="component" value="Unassembled WGS sequence"/>
</dbReference>
<reference evidence="2 3" key="1">
    <citation type="journal article" date="2011" name="Genome Biol.">
        <title>Comparative genome sequence analysis underscores mycoparasitism as the ancestral life style of Trichoderma.</title>
        <authorList>
            <person name="Kubicek C.P."/>
            <person name="Herrera-Estrella A."/>
            <person name="Seidl-Seiboth V."/>
            <person name="Martinez D.A."/>
            <person name="Druzhinina I.S."/>
            <person name="Thon M."/>
            <person name="Zeilinger S."/>
            <person name="Casas-Flores S."/>
            <person name="Horwitz B.A."/>
            <person name="Mukherjee P.K."/>
            <person name="Mukherjee M."/>
            <person name="Kredics L."/>
            <person name="Alcaraz L.D."/>
            <person name="Aerts A."/>
            <person name="Antal Z."/>
            <person name="Atanasova L."/>
            <person name="Cervantes-Badillo M.G."/>
            <person name="Challacombe J."/>
            <person name="Chertkov O."/>
            <person name="McCluskey K."/>
            <person name="Coulpier F."/>
            <person name="Deshpande N."/>
            <person name="von Doehren H."/>
            <person name="Ebbole D.J."/>
            <person name="Esquivel-Naranjo E.U."/>
            <person name="Fekete E."/>
            <person name="Flipphi M."/>
            <person name="Glaser F."/>
            <person name="Gomez-Rodriguez E.Y."/>
            <person name="Gruber S."/>
            <person name="Han C."/>
            <person name="Henrissat B."/>
            <person name="Hermosa R."/>
            <person name="Hernandez-Onate M."/>
            <person name="Karaffa L."/>
            <person name="Kosti I."/>
            <person name="Le Crom S."/>
            <person name="Lindquist E."/>
            <person name="Lucas S."/>
            <person name="Luebeck M."/>
            <person name="Luebeck P.S."/>
            <person name="Margeot A."/>
            <person name="Metz B."/>
            <person name="Misra M."/>
            <person name="Nevalainen H."/>
            <person name="Omann M."/>
            <person name="Packer N."/>
            <person name="Perrone G."/>
            <person name="Uresti-Rivera E.E."/>
            <person name="Salamov A."/>
            <person name="Schmoll M."/>
            <person name="Seiboth B."/>
            <person name="Shapiro H."/>
            <person name="Sukno S."/>
            <person name="Tamayo-Ramos J.A."/>
            <person name="Tisch D."/>
            <person name="Wiest A."/>
            <person name="Wilkinson H.H."/>
            <person name="Zhang M."/>
            <person name="Coutinho P.M."/>
            <person name="Kenerley C.M."/>
            <person name="Monte E."/>
            <person name="Baker S.E."/>
            <person name="Grigoriev I.V."/>
        </authorList>
    </citation>
    <scope>NUCLEOTIDE SEQUENCE [LARGE SCALE GENOMIC DNA]</scope>
    <source>
        <strain evidence="3">ATCC 20476 / IMI 206040</strain>
    </source>
</reference>
<evidence type="ECO:0000256" key="1">
    <source>
        <dbReference type="SAM" id="MobiDB-lite"/>
    </source>
</evidence>
<dbReference type="HOGENOM" id="CLU_2849996_0_0_1"/>
<evidence type="ECO:0000313" key="3">
    <source>
        <dbReference type="Proteomes" id="UP000005426"/>
    </source>
</evidence>
<name>G9P8E7_HYPAI</name>
<evidence type="ECO:0000313" key="2">
    <source>
        <dbReference type="EMBL" id="EHK40940.1"/>
    </source>
</evidence>
<dbReference type="EMBL" id="ABDG02000027">
    <property type="protein sequence ID" value="EHK40940.1"/>
    <property type="molecule type" value="Genomic_DNA"/>
</dbReference>
<sequence>MAVYPPKRATTAAGIMPQELKRAARCSSLVGTHLGSPLCQYTASIPKSQRGRKSQDIPLMERSLI</sequence>
<feature type="region of interest" description="Disordered" evidence="1">
    <location>
        <begin position="46"/>
        <end position="65"/>
    </location>
</feature>
<organism evidence="2 3">
    <name type="scientific">Hypocrea atroviridis (strain ATCC 20476 / IMI 206040)</name>
    <name type="common">Trichoderma atroviride</name>
    <dbReference type="NCBI Taxonomy" id="452589"/>
    <lineage>
        <taxon>Eukaryota</taxon>
        <taxon>Fungi</taxon>
        <taxon>Dikarya</taxon>
        <taxon>Ascomycota</taxon>
        <taxon>Pezizomycotina</taxon>
        <taxon>Sordariomycetes</taxon>
        <taxon>Hypocreomycetidae</taxon>
        <taxon>Hypocreales</taxon>
        <taxon>Hypocreaceae</taxon>
        <taxon>Trichoderma</taxon>
    </lineage>
</organism>
<gene>
    <name evidence="2" type="ORF">TRIATDRAFT_301666</name>
</gene>
<comment type="caution">
    <text evidence="2">The sequence shown here is derived from an EMBL/GenBank/DDBJ whole genome shotgun (WGS) entry which is preliminary data.</text>
</comment>
<proteinExistence type="predicted"/>
<accession>G9P8E7</accession>
<keyword evidence="3" id="KW-1185">Reference proteome</keyword>